<dbReference type="PROSITE" id="PS50949">
    <property type="entry name" value="HTH_GNTR"/>
    <property type="match status" value="1"/>
</dbReference>
<evidence type="ECO:0000313" key="5">
    <source>
        <dbReference type="EMBL" id="RMI46992.1"/>
    </source>
</evidence>
<dbReference type="SUPFAM" id="SSF46785">
    <property type="entry name" value="Winged helix' DNA-binding domain"/>
    <property type="match status" value="1"/>
</dbReference>
<dbReference type="SMART" id="SM00345">
    <property type="entry name" value="HTH_GNTR"/>
    <property type="match status" value="1"/>
</dbReference>
<dbReference type="SUPFAM" id="SSF64288">
    <property type="entry name" value="Chorismate lyase-like"/>
    <property type="match status" value="1"/>
</dbReference>
<evidence type="ECO:0000256" key="1">
    <source>
        <dbReference type="ARBA" id="ARBA00023015"/>
    </source>
</evidence>
<evidence type="ECO:0000256" key="2">
    <source>
        <dbReference type="ARBA" id="ARBA00023125"/>
    </source>
</evidence>
<evidence type="ECO:0000259" key="4">
    <source>
        <dbReference type="PROSITE" id="PS50949"/>
    </source>
</evidence>
<dbReference type="InterPro" id="IPR011663">
    <property type="entry name" value="UTRA"/>
</dbReference>
<dbReference type="Gene3D" id="3.40.1410.10">
    <property type="entry name" value="Chorismate lyase-like"/>
    <property type="match status" value="1"/>
</dbReference>
<dbReference type="Pfam" id="PF07702">
    <property type="entry name" value="UTRA"/>
    <property type="match status" value="1"/>
</dbReference>
<keyword evidence="6" id="KW-1185">Reference proteome</keyword>
<keyword evidence="2" id="KW-0238">DNA-binding</keyword>
<dbReference type="InterPro" id="IPR000524">
    <property type="entry name" value="Tscrpt_reg_HTH_GntR"/>
</dbReference>
<keyword evidence="1" id="KW-0805">Transcription regulation</keyword>
<dbReference type="CDD" id="cd07377">
    <property type="entry name" value="WHTH_GntR"/>
    <property type="match status" value="1"/>
</dbReference>
<proteinExistence type="predicted"/>
<comment type="caution">
    <text evidence="5">The sequence shown here is derived from an EMBL/GenBank/DDBJ whole genome shotgun (WGS) entry which is preliminary data.</text>
</comment>
<feature type="domain" description="HTH gntR-type" evidence="4">
    <location>
        <begin position="32"/>
        <end position="100"/>
    </location>
</feature>
<gene>
    <name evidence="5" type="ORF">EBO15_05070</name>
</gene>
<protein>
    <submittedName>
        <fullName evidence="5">GntR family transcriptional regulator</fullName>
    </submittedName>
</protein>
<dbReference type="InterPro" id="IPR036390">
    <property type="entry name" value="WH_DNA-bd_sf"/>
</dbReference>
<dbReference type="GO" id="GO:0045892">
    <property type="term" value="P:negative regulation of DNA-templated transcription"/>
    <property type="evidence" value="ECO:0007669"/>
    <property type="project" value="TreeGrafter"/>
</dbReference>
<sequence>MPNIRSCFIPNEVMHWLWTSSSRWDVWRHRMPARYEEIAADLRRRIRDGELKPGERLKTEKQLAEEYDAARNTVRDAVARLKALRLVESRPGLGTFVVEPPVKFPITLTPSEDTGFSGGEGRAWVDEVAKQQRQAKTSVPTVEIKQADEPQARELDIEIGDMLVVRHQQRFITNNGSDVPWSLQTSFYPIALLDRGATRLQRPEDIAEGTVAYLEETLGIRQASYRDRIWVRTPNEVEIRFFDMPPEGTVPVFVHRRVVTDTEGNPCRYTLTVYPTDRNEFMIESEPPT</sequence>
<dbReference type="PANTHER" id="PTHR44846">
    <property type="entry name" value="MANNOSYL-D-GLYCERATE TRANSPORT/METABOLISM SYSTEM REPRESSOR MNGR-RELATED"/>
    <property type="match status" value="1"/>
</dbReference>
<keyword evidence="3" id="KW-0804">Transcription</keyword>
<evidence type="ECO:0000313" key="6">
    <source>
        <dbReference type="Proteomes" id="UP000282674"/>
    </source>
</evidence>
<accession>A0A3M2MBV4</accession>
<dbReference type="InterPro" id="IPR050679">
    <property type="entry name" value="Bact_HTH_transcr_reg"/>
</dbReference>
<dbReference type="GO" id="GO:0003700">
    <property type="term" value="F:DNA-binding transcription factor activity"/>
    <property type="evidence" value="ECO:0007669"/>
    <property type="project" value="InterPro"/>
</dbReference>
<name>A0A3M2MBV4_9ACTN</name>
<reference evidence="5 6" key="1">
    <citation type="submission" date="2018-10" db="EMBL/GenBank/DDBJ databases">
        <title>Isolation from soil.</title>
        <authorList>
            <person name="Hu J."/>
        </authorList>
    </citation>
    <scope>NUCLEOTIDE SEQUENCE [LARGE SCALE GENOMIC DNA]</scope>
    <source>
        <strain evidence="5 6">NEAU-Ht49</strain>
    </source>
</reference>
<dbReference type="PANTHER" id="PTHR44846:SF17">
    <property type="entry name" value="GNTR-FAMILY TRANSCRIPTIONAL REGULATOR"/>
    <property type="match status" value="1"/>
</dbReference>
<dbReference type="InterPro" id="IPR036388">
    <property type="entry name" value="WH-like_DNA-bd_sf"/>
</dbReference>
<evidence type="ECO:0000256" key="3">
    <source>
        <dbReference type="ARBA" id="ARBA00023163"/>
    </source>
</evidence>
<organism evidence="5 6">
    <name type="scientific">Actinomadura harenae</name>
    <dbReference type="NCBI Taxonomy" id="2483351"/>
    <lineage>
        <taxon>Bacteria</taxon>
        <taxon>Bacillati</taxon>
        <taxon>Actinomycetota</taxon>
        <taxon>Actinomycetes</taxon>
        <taxon>Streptosporangiales</taxon>
        <taxon>Thermomonosporaceae</taxon>
        <taxon>Actinomadura</taxon>
    </lineage>
</organism>
<dbReference type="GO" id="GO:0003677">
    <property type="term" value="F:DNA binding"/>
    <property type="evidence" value="ECO:0007669"/>
    <property type="project" value="UniProtKB-KW"/>
</dbReference>
<dbReference type="Pfam" id="PF00392">
    <property type="entry name" value="GntR"/>
    <property type="match status" value="1"/>
</dbReference>
<dbReference type="Gene3D" id="1.10.10.10">
    <property type="entry name" value="Winged helix-like DNA-binding domain superfamily/Winged helix DNA-binding domain"/>
    <property type="match status" value="1"/>
</dbReference>
<dbReference type="InterPro" id="IPR028978">
    <property type="entry name" value="Chorismate_lyase_/UTRA_dom_sf"/>
</dbReference>
<dbReference type="AlphaFoldDB" id="A0A3M2MBV4"/>
<dbReference type="SMART" id="SM00866">
    <property type="entry name" value="UTRA"/>
    <property type="match status" value="1"/>
</dbReference>
<dbReference type="EMBL" id="RFFG01000006">
    <property type="protein sequence ID" value="RMI46992.1"/>
    <property type="molecule type" value="Genomic_DNA"/>
</dbReference>
<dbReference type="Proteomes" id="UP000282674">
    <property type="component" value="Unassembled WGS sequence"/>
</dbReference>